<comment type="caution">
    <text evidence="1">The sequence shown here is derived from an EMBL/GenBank/DDBJ whole genome shotgun (WGS) entry which is preliminary data.</text>
</comment>
<name>A0AAV2HX70_LYMST</name>
<proteinExistence type="predicted"/>
<evidence type="ECO:0000313" key="2">
    <source>
        <dbReference type="Proteomes" id="UP001497497"/>
    </source>
</evidence>
<reference evidence="1 2" key="1">
    <citation type="submission" date="2024-04" db="EMBL/GenBank/DDBJ databases">
        <authorList>
            <consortium name="Genoscope - CEA"/>
            <person name="William W."/>
        </authorList>
    </citation>
    <scope>NUCLEOTIDE SEQUENCE [LARGE SCALE GENOMIC DNA]</scope>
</reference>
<keyword evidence="2" id="KW-1185">Reference proteome</keyword>
<protein>
    <submittedName>
        <fullName evidence="1">Uncharacterized protein</fullName>
    </submittedName>
</protein>
<accession>A0AAV2HX70</accession>
<gene>
    <name evidence="1" type="ORF">GSLYS_00011424001</name>
</gene>
<sequence>GIPQTYQAFVTCVSQFLSDFRAKLLELEKVIMKQEELMSLAMLSSKLQPWFDKVQTVHSVYVSGVASVSSEDARQSSSNCFKAAHLLDILYQALFELDLISLVDKTGRKNVILEMLIKSSQP</sequence>
<evidence type="ECO:0000313" key="1">
    <source>
        <dbReference type="EMBL" id="CAL1537511.1"/>
    </source>
</evidence>
<dbReference type="AlphaFoldDB" id="A0AAV2HX70"/>
<dbReference type="Proteomes" id="UP001497497">
    <property type="component" value="Unassembled WGS sequence"/>
</dbReference>
<dbReference type="EMBL" id="CAXITT010000265">
    <property type="protein sequence ID" value="CAL1537511.1"/>
    <property type="molecule type" value="Genomic_DNA"/>
</dbReference>
<feature type="non-terminal residue" evidence="1">
    <location>
        <position position="1"/>
    </location>
</feature>
<organism evidence="1 2">
    <name type="scientific">Lymnaea stagnalis</name>
    <name type="common">Great pond snail</name>
    <name type="synonym">Helix stagnalis</name>
    <dbReference type="NCBI Taxonomy" id="6523"/>
    <lineage>
        <taxon>Eukaryota</taxon>
        <taxon>Metazoa</taxon>
        <taxon>Spiralia</taxon>
        <taxon>Lophotrochozoa</taxon>
        <taxon>Mollusca</taxon>
        <taxon>Gastropoda</taxon>
        <taxon>Heterobranchia</taxon>
        <taxon>Euthyneura</taxon>
        <taxon>Panpulmonata</taxon>
        <taxon>Hygrophila</taxon>
        <taxon>Lymnaeoidea</taxon>
        <taxon>Lymnaeidae</taxon>
        <taxon>Lymnaea</taxon>
    </lineage>
</organism>
<feature type="non-terminal residue" evidence="1">
    <location>
        <position position="122"/>
    </location>
</feature>